<accession>X0X423</accession>
<reference evidence="1" key="1">
    <citation type="journal article" date="2014" name="Front. Microbiol.">
        <title>High frequency of phylogenetically diverse reductive dehalogenase-homologous genes in deep subseafloor sedimentary metagenomes.</title>
        <authorList>
            <person name="Kawai M."/>
            <person name="Futagami T."/>
            <person name="Toyoda A."/>
            <person name="Takaki Y."/>
            <person name="Nishi S."/>
            <person name="Hori S."/>
            <person name="Arai W."/>
            <person name="Tsubouchi T."/>
            <person name="Morono Y."/>
            <person name="Uchiyama I."/>
            <person name="Ito T."/>
            <person name="Fujiyama A."/>
            <person name="Inagaki F."/>
            <person name="Takami H."/>
        </authorList>
    </citation>
    <scope>NUCLEOTIDE SEQUENCE</scope>
    <source>
        <strain evidence="1">Expedition CK06-06</strain>
    </source>
</reference>
<dbReference type="EMBL" id="BARS01030259">
    <property type="protein sequence ID" value="GAG19751.1"/>
    <property type="molecule type" value="Genomic_DNA"/>
</dbReference>
<sequence>FYGTGRDNGDVWICKDTNGLMGEGYMRETAKGDLYINGFMQDNAFLKRCMKKMNVKPPRGCTHGHSWVKLEEI</sequence>
<feature type="non-terminal residue" evidence="1">
    <location>
        <position position="1"/>
    </location>
</feature>
<name>X0X423_9ZZZZ</name>
<proteinExistence type="predicted"/>
<gene>
    <name evidence="1" type="ORF">S01H1_47208</name>
</gene>
<dbReference type="AlphaFoldDB" id="X0X423"/>
<evidence type="ECO:0000313" key="1">
    <source>
        <dbReference type="EMBL" id="GAG19751.1"/>
    </source>
</evidence>
<protein>
    <submittedName>
        <fullName evidence="1">Uncharacterized protein</fullName>
    </submittedName>
</protein>
<comment type="caution">
    <text evidence="1">The sequence shown here is derived from an EMBL/GenBank/DDBJ whole genome shotgun (WGS) entry which is preliminary data.</text>
</comment>
<organism evidence="1">
    <name type="scientific">marine sediment metagenome</name>
    <dbReference type="NCBI Taxonomy" id="412755"/>
    <lineage>
        <taxon>unclassified sequences</taxon>
        <taxon>metagenomes</taxon>
        <taxon>ecological metagenomes</taxon>
    </lineage>
</organism>